<name>A0AAD6USE8_9AGAR</name>
<accession>A0AAD6USE8</accession>
<feature type="compositionally biased region" description="Polar residues" evidence="1">
    <location>
        <begin position="567"/>
        <end position="579"/>
    </location>
</feature>
<feature type="compositionally biased region" description="Polar residues" evidence="1">
    <location>
        <begin position="24"/>
        <end position="42"/>
    </location>
</feature>
<reference evidence="2" key="1">
    <citation type="submission" date="2023-03" db="EMBL/GenBank/DDBJ databases">
        <title>Massive genome expansion in bonnet fungi (Mycena s.s.) driven by repeated elements and novel gene families across ecological guilds.</title>
        <authorList>
            <consortium name="Lawrence Berkeley National Laboratory"/>
            <person name="Harder C.B."/>
            <person name="Miyauchi S."/>
            <person name="Viragh M."/>
            <person name="Kuo A."/>
            <person name="Thoen E."/>
            <person name="Andreopoulos B."/>
            <person name="Lu D."/>
            <person name="Skrede I."/>
            <person name="Drula E."/>
            <person name="Henrissat B."/>
            <person name="Morin E."/>
            <person name="Kohler A."/>
            <person name="Barry K."/>
            <person name="LaButti K."/>
            <person name="Morin E."/>
            <person name="Salamov A."/>
            <person name="Lipzen A."/>
            <person name="Mereny Z."/>
            <person name="Hegedus B."/>
            <person name="Baldrian P."/>
            <person name="Stursova M."/>
            <person name="Weitz H."/>
            <person name="Taylor A."/>
            <person name="Grigoriev I.V."/>
            <person name="Nagy L.G."/>
            <person name="Martin F."/>
            <person name="Kauserud H."/>
        </authorList>
    </citation>
    <scope>NUCLEOTIDE SEQUENCE</scope>
    <source>
        <strain evidence="2">9144</strain>
    </source>
</reference>
<feature type="region of interest" description="Disordered" evidence="1">
    <location>
        <begin position="544"/>
        <end position="589"/>
    </location>
</feature>
<sequence length="1396" mass="156268">MAAGQRILQRWPFKLLRRRRDKNSPASSAVQGPGSATNTFDSLVNSTDNLAFSERQDTGISTVGELEVLADETVTAGPAMPGPSIPASEVQGDVAVALRCSTTVGLIVVGPPHALPLSDEQDTSLGPVALRRAVNLANSYTASQVGAALTSSDTQSALKGLFGDSIPGLIDTLEVLSRAHPFLASTMPVFSMQLVLKYNAVAFLPFKLIYHQETQRRENDKKRIVMFFKIKDIMTELVDERLAERLTPLCETLQVDIRECYNVLSAQERCSISIKFLKAGSWNKVLAEYATRFVETREKISNVLQVETLASVRQTSRIMLSMLSEPSLLSANEQRIRAWFELRGDQDAVIKSNEACAELIKFESSLTAARPTSVVGWLSRETTRKGASLAQFHDDDSEKAISRAVADLRKEYRKDIRDAIQENLESHLKRFEMGLDDLKKDLKKDLGEIGEKVVRQGDRVIKYLKDGEPSSRIQDAGWRASAKPRPLIFAIRDYFVERVECNRISVMTSTAASQSDTRRSFAFTLDTPMATPTDDITSALEDDTQVPQAAAAASSSQPDVRSPFILETQSSGGSKNKATSHPDDNPGQADLSVLLPDSWMSRYLSAKRLRYVQHVVDPDYSGFTTISEINKFTAACPKDWSTPLWIAYWALGWQIFATKYCIEIDGIFAQMSVLRHEIGRRMPGNKTYVNEYIDGTWQHVTALTSSGQRYEPPVPWLADKFASYVEKQETTLKERLEKVRYLINATETVNLILDGDRIEYSIFALLTLLMRKHLEKMRICLKQEVDPKELRDDLSTVTFVVDAAWQRFVDIKDRIEHGEVGDAKQIFSSLACGLFKNYLEWDSWLNPRYFMASDLGKSKSENLLNHTTEEAITPTESSSSEQGFITGQSITQSQDPCAPMSHLSIRYGESGELSGTGNLFNVSTWTLSGAIESTKIEYSATFFFDEAALVGDFCSRGIGREKIDGSFYFRRKADDEGVYFSTSNNMCFRPTQIKVPAKERWSLIRSAVMARVERRSRAFLHLRLSQIQRTLQLTYQQQLNTLSSQEKLELAQIYRSFSFEAYAELYKLYQWYHRSADLQSYSTFQGRHDCDGCRTGISRSRVVCLDCVGSDAVPDTVDFCSKSSCIDSASLPGRGDVSHHPSHAMIKTRDFFLLKDYYVVKARADYATHNAMKVYKEVYRDPPKASATPAAPLPVARAVTTSTFAMPAPGPLLFPMLMARQPSGQSIDDLDSAKDSMSDTRKRVVSAPAGQMPVDACAVEGDVTLECHNCKRPLSAPCWFCADCPTESCDKNKFICDSCERHIDEMNPWDFTKRYQKEATKPPGSHDVFHVLVRIAAPTKLQTVTAVKSNPNGTETGTIQEVTKRMDHLSMTMEAIQDSVGRLEARVENIEGFFRR</sequence>
<gene>
    <name evidence="2" type="ORF">GGX14DRAFT_596765</name>
</gene>
<evidence type="ECO:0000256" key="1">
    <source>
        <dbReference type="SAM" id="MobiDB-lite"/>
    </source>
</evidence>
<evidence type="ECO:0000313" key="2">
    <source>
        <dbReference type="EMBL" id="KAJ7191852.1"/>
    </source>
</evidence>
<feature type="region of interest" description="Disordered" evidence="1">
    <location>
        <begin position="19"/>
        <end position="42"/>
    </location>
</feature>
<proteinExistence type="predicted"/>
<comment type="caution">
    <text evidence="2">The sequence shown here is derived from an EMBL/GenBank/DDBJ whole genome shotgun (WGS) entry which is preliminary data.</text>
</comment>
<evidence type="ECO:0000313" key="3">
    <source>
        <dbReference type="Proteomes" id="UP001219525"/>
    </source>
</evidence>
<dbReference type="EMBL" id="JARJCW010000127">
    <property type="protein sequence ID" value="KAJ7191852.1"/>
    <property type="molecule type" value="Genomic_DNA"/>
</dbReference>
<dbReference type="Proteomes" id="UP001219525">
    <property type="component" value="Unassembled WGS sequence"/>
</dbReference>
<keyword evidence="3" id="KW-1185">Reference proteome</keyword>
<organism evidence="2 3">
    <name type="scientific">Mycena pura</name>
    <dbReference type="NCBI Taxonomy" id="153505"/>
    <lineage>
        <taxon>Eukaryota</taxon>
        <taxon>Fungi</taxon>
        <taxon>Dikarya</taxon>
        <taxon>Basidiomycota</taxon>
        <taxon>Agaricomycotina</taxon>
        <taxon>Agaricomycetes</taxon>
        <taxon>Agaricomycetidae</taxon>
        <taxon>Agaricales</taxon>
        <taxon>Marasmiineae</taxon>
        <taxon>Mycenaceae</taxon>
        <taxon>Mycena</taxon>
    </lineage>
</organism>
<protein>
    <submittedName>
        <fullName evidence="2">Uncharacterized protein</fullName>
    </submittedName>
</protein>